<organism evidence="1">
    <name type="scientific">Manihot esculenta</name>
    <name type="common">Cassava</name>
    <name type="synonym">Jatropha manihot</name>
    <dbReference type="NCBI Taxonomy" id="3983"/>
    <lineage>
        <taxon>Eukaryota</taxon>
        <taxon>Viridiplantae</taxon>
        <taxon>Streptophyta</taxon>
        <taxon>Embryophyta</taxon>
        <taxon>Tracheophyta</taxon>
        <taxon>Spermatophyta</taxon>
        <taxon>Magnoliopsida</taxon>
        <taxon>eudicotyledons</taxon>
        <taxon>Gunneridae</taxon>
        <taxon>Pentapetalae</taxon>
        <taxon>rosids</taxon>
        <taxon>fabids</taxon>
        <taxon>Malpighiales</taxon>
        <taxon>Euphorbiaceae</taxon>
        <taxon>Crotonoideae</taxon>
        <taxon>Manihoteae</taxon>
        <taxon>Manihot</taxon>
    </lineage>
</organism>
<dbReference type="AlphaFoldDB" id="A0A2C9WFB0"/>
<reference evidence="1" key="1">
    <citation type="submission" date="2016-02" db="EMBL/GenBank/DDBJ databases">
        <title>WGS assembly of Manihot esculenta.</title>
        <authorList>
            <person name="Bredeson J.V."/>
            <person name="Prochnik S.E."/>
            <person name="Lyons J.B."/>
            <person name="Schmutz J."/>
            <person name="Grimwood J."/>
            <person name="Vrebalov J."/>
            <person name="Bart R.S."/>
            <person name="Amuge T."/>
            <person name="Ferguson M.E."/>
            <person name="Green R."/>
            <person name="Putnam N."/>
            <person name="Stites J."/>
            <person name="Rounsley S."/>
            <person name="Rokhsar D.S."/>
        </authorList>
    </citation>
    <scope>NUCLEOTIDE SEQUENCE [LARGE SCALE GENOMIC DNA]</scope>
    <source>
        <tissue evidence="1">Leaf</tissue>
    </source>
</reference>
<protein>
    <submittedName>
        <fullName evidence="1">Uncharacterized protein</fullName>
    </submittedName>
</protein>
<proteinExistence type="predicted"/>
<sequence length="64" mass="7738">MESSVHLLKAIKQHYRCGRLAALFLYKFRLHIMFLHWDRFISWIYSILCGSFLDACHVARWPKI</sequence>
<evidence type="ECO:0000313" key="1">
    <source>
        <dbReference type="EMBL" id="OAY58597.1"/>
    </source>
</evidence>
<gene>
    <name evidence="1" type="ORF">MANES_02G191600</name>
</gene>
<dbReference type="EMBL" id="CM004388">
    <property type="protein sequence ID" value="OAY58597.1"/>
    <property type="molecule type" value="Genomic_DNA"/>
</dbReference>
<name>A0A2C9WFB0_MANES</name>
<accession>A0A2C9WFB0</accession>